<accession>A0AAV7K0U1</accession>
<dbReference type="EMBL" id="JAKMXF010000221">
    <property type="protein sequence ID" value="KAI6654838.1"/>
    <property type="molecule type" value="Genomic_DNA"/>
</dbReference>
<dbReference type="InterPro" id="IPR027032">
    <property type="entry name" value="Twinkle-like"/>
</dbReference>
<organism evidence="1 2">
    <name type="scientific">Oopsacas minuta</name>
    <dbReference type="NCBI Taxonomy" id="111878"/>
    <lineage>
        <taxon>Eukaryota</taxon>
        <taxon>Metazoa</taxon>
        <taxon>Porifera</taxon>
        <taxon>Hexactinellida</taxon>
        <taxon>Hexasterophora</taxon>
        <taxon>Lyssacinosida</taxon>
        <taxon>Leucopsacidae</taxon>
        <taxon>Oopsacas</taxon>
    </lineage>
</organism>
<dbReference type="Proteomes" id="UP001165289">
    <property type="component" value="Unassembled WGS sequence"/>
</dbReference>
<sequence>MDRLIELDNTRRYRLTDSIEVEKDTEVVQVKLDEYANENTRPFNSEDKILTDKAIGTRSLDLTTILKFNLRVLNPNQSESSQKDNITLCWPWYNNYTDKELIGLKREQIIKSKDSNPVTYCLKDGRSGLFGWNMINSKSKTVVLTAREVDVIALVQDCKVTKFVIPQFNIVIRKFKTYHKF</sequence>
<dbReference type="GO" id="GO:0006264">
    <property type="term" value="P:mitochondrial DNA replication"/>
    <property type="evidence" value="ECO:0007669"/>
    <property type="project" value="TreeGrafter"/>
</dbReference>
<dbReference type="PANTHER" id="PTHR12873:SF0">
    <property type="entry name" value="TWINKLE MTDNA HELICASE"/>
    <property type="match status" value="1"/>
</dbReference>
<dbReference type="GO" id="GO:0005739">
    <property type="term" value="C:mitochondrion"/>
    <property type="evidence" value="ECO:0007669"/>
    <property type="project" value="TreeGrafter"/>
</dbReference>
<protein>
    <submittedName>
        <fullName evidence="1">Twinkle protein, mitochondrial-like isoform X1</fullName>
    </submittedName>
</protein>
<dbReference type="GO" id="GO:0043139">
    <property type="term" value="F:5'-3' DNA helicase activity"/>
    <property type="evidence" value="ECO:0007669"/>
    <property type="project" value="InterPro"/>
</dbReference>
<dbReference type="PANTHER" id="PTHR12873">
    <property type="entry name" value="T7-LIKE MITOCHONDRIAL DNA HELICASE"/>
    <property type="match status" value="1"/>
</dbReference>
<evidence type="ECO:0000313" key="1">
    <source>
        <dbReference type="EMBL" id="KAI6654838.1"/>
    </source>
</evidence>
<dbReference type="GO" id="GO:0003697">
    <property type="term" value="F:single-stranded DNA binding"/>
    <property type="evidence" value="ECO:0007669"/>
    <property type="project" value="InterPro"/>
</dbReference>
<keyword evidence="2" id="KW-1185">Reference proteome</keyword>
<proteinExistence type="predicted"/>
<reference evidence="1 2" key="1">
    <citation type="journal article" date="2023" name="BMC Biol.">
        <title>The compact genome of the sponge Oopsacas minuta (Hexactinellida) is lacking key metazoan core genes.</title>
        <authorList>
            <person name="Santini S."/>
            <person name="Schenkelaars Q."/>
            <person name="Jourda C."/>
            <person name="Duchesne M."/>
            <person name="Belahbib H."/>
            <person name="Rocher C."/>
            <person name="Selva M."/>
            <person name="Riesgo A."/>
            <person name="Vervoort M."/>
            <person name="Leys S.P."/>
            <person name="Kodjabachian L."/>
            <person name="Le Bivic A."/>
            <person name="Borchiellini C."/>
            <person name="Claverie J.M."/>
            <person name="Renard E."/>
        </authorList>
    </citation>
    <scope>NUCLEOTIDE SEQUENCE [LARGE SCALE GENOMIC DNA]</scope>
    <source>
        <strain evidence="1">SPO-2</strain>
    </source>
</reference>
<gene>
    <name evidence="1" type="ORF">LOD99_2717</name>
</gene>
<dbReference type="AlphaFoldDB" id="A0AAV7K0U1"/>
<comment type="caution">
    <text evidence="1">The sequence shown here is derived from an EMBL/GenBank/DDBJ whole genome shotgun (WGS) entry which is preliminary data.</text>
</comment>
<name>A0AAV7K0U1_9METZ</name>
<evidence type="ECO:0000313" key="2">
    <source>
        <dbReference type="Proteomes" id="UP001165289"/>
    </source>
</evidence>